<sequence>MDLKTSKKVTTIISIIAALFLIVPMIMGHEELDIWFYLAIILLVISFAINLKYSRCPHCHSYLRDIPKDNGYCPYCGKYLYESEK</sequence>
<feature type="transmembrane region" description="Helical" evidence="1">
    <location>
        <begin position="9"/>
        <end position="28"/>
    </location>
</feature>
<dbReference type="Proteomes" id="UP000234335">
    <property type="component" value="Unassembled WGS sequence"/>
</dbReference>
<keyword evidence="4" id="KW-1185">Reference proteome</keyword>
<keyword evidence="1" id="KW-1133">Transmembrane helix</keyword>
<evidence type="ECO:0000313" key="3">
    <source>
        <dbReference type="EMBL" id="SUU91916.1"/>
    </source>
</evidence>
<evidence type="ECO:0000313" key="4">
    <source>
        <dbReference type="Proteomes" id="UP000234335"/>
    </source>
</evidence>
<dbReference type="EMBL" id="PKGS01000003">
    <property type="protein sequence ID" value="PKZ16552.1"/>
    <property type="molecule type" value="Genomic_DNA"/>
</dbReference>
<name>A0A2I1M8T9_9FIRM</name>
<organism evidence="2 4">
    <name type="scientific">Anaerococcus octavius</name>
    <dbReference type="NCBI Taxonomy" id="54007"/>
    <lineage>
        <taxon>Bacteria</taxon>
        <taxon>Bacillati</taxon>
        <taxon>Bacillota</taxon>
        <taxon>Tissierellia</taxon>
        <taxon>Tissierellales</taxon>
        <taxon>Peptoniphilaceae</taxon>
        <taxon>Anaerococcus</taxon>
    </lineage>
</organism>
<evidence type="ECO:0000313" key="5">
    <source>
        <dbReference type="Proteomes" id="UP000255124"/>
    </source>
</evidence>
<reference evidence="2 4" key="1">
    <citation type="submission" date="2017-12" db="EMBL/GenBank/DDBJ databases">
        <title>Phylogenetic diversity of female urinary microbiome.</title>
        <authorList>
            <person name="Thomas-White K."/>
            <person name="Wolfe A.J."/>
        </authorList>
    </citation>
    <scope>NUCLEOTIDE SEQUENCE [LARGE SCALE GENOMIC DNA]</scope>
    <source>
        <strain evidence="2 4">UMB0119</strain>
    </source>
</reference>
<evidence type="ECO:0000313" key="2">
    <source>
        <dbReference type="EMBL" id="PKZ16552.1"/>
    </source>
</evidence>
<evidence type="ECO:0000256" key="1">
    <source>
        <dbReference type="SAM" id="Phobius"/>
    </source>
</evidence>
<dbReference type="RefSeq" id="WP_101540213.1">
    <property type="nucleotide sequence ID" value="NZ_CALTZC010000033.1"/>
</dbReference>
<dbReference type="AlphaFoldDB" id="A0A2I1M8T9"/>
<accession>A0A2I1M8T9</accession>
<dbReference type="EMBL" id="UFTA01000002">
    <property type="protein sequence ID" value="SUU91916.1"/>
    <property type="molecule type" value="Genomic_DNA"/>
</dbReference>
<reference evidence="3 5" key="2">
    <citation type="submission" date="2018-06" db="EMBL/GenBank/DDBJ databases">
        <authorList>
            <consortium name="Pathogen Informatics"/>
            <person name="Doyle S."/>
        </authorList>
    </citation>
    <scope>NUCLEOTIDE SEQUENCE [LARGE SCALE GENOMIC DNA]</scope>
    <source>
        <strain evidence="3 5">NCTC9810</strain>
    </source>
</reference>
<dbReference type="Proteomes" id="UP000255124">
    <property type="component" value="Unassembled WGS sequence"/>
</dbReference>
<keyword evidence="1" id="KW-0812">Transmembrane</keyword>
<proteinExistence type="predicted"/>
<keyword evidence="1" id="KW-0472">Membrane</keyword>
<feature type="transmembrane region" description="Helical" evidence="1">
    <location>
        <begin position="34"/>
        <end position="53"/>
    </location>
</feature>
<dbReference type="OrthoDB" id="2000341at2"/>
<protein>
    <submittedName>
        <fullName evidence="2">Uncharacterized protein</fullName>
    </submittedName>
</protein>
<gene>
    <name evidence="2" type="ORF">CYJ34_04965</name>
    <name evidence="3" type="ORF">NCTC9810_00214</name>
</gene>